<dbReference type="CDD" id="cd04301">
    <property type="entry name" value="NAT_SF"/>
    <property type="match status" value="1"/>
</dbReference>
<protein>
    <submittedName>
        <fullName evidence="2">GNAT family N-acetyltransferase</fullName>
    </submittedName>
</protein>
<name>A0ABP8AIT5_9MICO</name>
<evidence type="ECO:0000259" key="1">
    <source>
        <dbReference type="PROSITE" id="PS51186"/>
    </source>
</evidence>
<dbReference type="Pfam" id="PF13673">
    <property type="entry name" value="Acetyltransf_10"/>
    <property type="match status" value="1"/>
</dbReference>
<keyword evidence="3" id="KW-1185">Reference proteome</keyword>
<comment type="caution">
    <text evidence="2">The sequence shown here is derived from an EMBL/GenBank/DDBJ whole genome shotgun (WGS) entry which is preliminary data.</text>
</comment>
<proteinExistence type="predicted"/>
<feature type="domain" description="N-acetyltransferase" evidence="1">
    <location>
        <begin position="6"/>
        <end position="153"/>
    </location>
</feature>
<dbReference type="PROSITE" id="PS51186">
    <property type="entry name" value="GNAT"/>
    <property type="match status" value="1"/>
</dbReference>
<dbReference type="Gene3D" id="3.40.630.30">
    <property type="match status" value="1"/>
</dbReference>
<evidence type="ECO:0000313" key="2">
    <source>
        <dbReference type="EMBL" id="GAA4184691.1"/>
    </source>
</evidence>
<reference evidence="3" key="1">
    <citation type="journal article" date="2019" name="Int. J. Syst. Evol. Microbiol.">
        <title>The Global Catalogue of Microorganisms (GCM) 10K type strain sequencing project: providing services to taxonomists for standard genome sequencing and annotation.</title>
        <authorList>
            <consortium name="The Broad Institute Genomics Platform"/>
            <consortium name="The Broad Institute Genome Sequencing Center for Infectious Disease"/>
            <person name="Wu L."/>
            <person name="Ma J."/>
        </authorList>
    </citation>
    <scope>NUCLEOTIDE SEQUENCE [LARGE SCALE GENOMIC DNA]</scope>
    <source>
        <strain evidence="3">JCM 17593</strain>
    </source>
</reference>
<accession>A0ABP8AIT5</accession>
<dbReference type="SUPFAM" id="SSF55729">
    <property type="entry name" value="Acyl-CoA N-acyltransferases (Nat)"/>
    <property type="match status" value="1"/>
</dbReference>
<dbReference type="Proteomes" id="UP001500213">
    <property type="component" value="Unassembled WGS sequence"/>
</dbReference>
<dbReference type="EMBL" id="BAABBX010000004">
    <property type="protein sequence ID" value="GAA4184691.1"/>
    <property type="molecule type" value="Genomic_DNA"/>
</dbReference>
<sequence length="169" mass="18634">MSESSVIVRPFSELSAREFYEIAKLRTDVFFVEQRVDETELDYRDLEAATRHYWVAAEDGSVLAYLRTLWDDEPEHRAAHIVVGRVVTRADARGKGLASRLLAAAIAANPGQDMVLHAQEYAQPLYAKAGFEPFGDVYLEAGIRHIGMYRQAGGAEDAPIGVAGRPAAL</sequence>
<organism evidence="2 3">
    <name type="scientific">Gryllotalpicola kribbensis</name>
    <dbReference type="NCBI Taxonomy" id="993084"/>
    <lineage>
        <taxon>Bacteria</taxon>
        <taxon>Bacillati</taxon>
        <taxon>Actinomycetota</taxon>
        <taxon>Actinomycetes</taxon>
        <taxon>Micrococcales</taxon>
        <taxon>Microbacteriaceae</taxon>
        <taxon>Gryllotalpicola</taxon>
    </lineage>
</organism>
<dbReference type="RefSeq" id="WP_344773615.1">
    <property type="nucleotide sequence ID" value="NZ_BAABBX010000004.1"/>
</dbReference>
<dbReference type="InterPro" id="IPR000182">
    <property type="entry name" value="GNAT_dom"/>
</dbReference>
<evidence type="ECO:0000313" key="3">
    <source>
        <dbReference type="Proteomes" id="UP001500213"/>
    </source>
</evidence>
<gene>
    <name evidence="2" type="ORF">GCM10022288_05750</name>
</gene>
<dbReference type="InterPro" id="IPR016181">
    <property type="entry name" value="Acyl_CoA_acyltransferase"/>
</dbReference>